<name>A0A1C5A8J6_9ACTN</name>
<evidence type="ECO:0000313" key="2">
    <source>
        <dbReference type="Proteomes" id="UP000198551"/>
    </source>
</evidence>
<dbReference type="EMBL" id="FMCV01000025">
    <property type="protein sequence ID" value="SCF41507.1"/>
    <property type="molecule type" value="Genomic_DNA"/>
</dbReference>
<sequence length="61" mass="6570">MPGDTTPPCAPPSTARTMIASSPTTRLGVWNYHLGNVVPRHRDQATYGVDLRSTSTISSRS</sequence>
<dbReference type="Proteomes" id="UP000198551">
    <property type="component" value="Unassembled WGS sequence"/>
</dbReference>
<reference evidence="2" key="1">
    <citation type="submission" date="2016-06" db="EMBL/GenBank/DDBJ databases">
        <authorList>
            <person name="Varghese N."/>
        </authorList>
    </citation>
    <scope>NUCLEOTIDE SEQUENCE [LARGE SCALE GENOMIC DNA]</scope>
    <source>
        <strain evidence="2">DSM 45555</strain>
    </source>
</reference>
<proteinExistence type="predicted"/>
<evidence type="ECO:0000313" key="1">
    <source>
        <dbReference type="EMBL" id="SCF41507.1"/>
    </source>
</evidence>
<protein>
    <submittedName>
        <fullName evidence="1">Uncharacterized protein</fullName>
    </submittedName>
</protein>
<accession>A0A1C5A8J6</accession>
<dbReference type="AlphaFoldDB" id="A0A1C5A8J6"/>
<gene>
    <name evidence="1" type="ORF">GA0070215_12566</name>
</gene>
<keyword evidence="2" id="KW-1185">Reference proteome</keyword>
<organism evidence="1 2">
    <name type="scientific">Micromonospora marina</name>
    <dbReference type="NCBI Taxonomy" id="307120"/>
    <lineage>
        <taxon>Bacteria</taxon>
        <taxon>Bacillati</taxon>
        <taxon>Actinomycetota</taxon>
        <taxon>Actinomycetes</taxon>
        <taxon>Micromonosporales</taxon>
        <taxon>Micromonosporaceae</taxon>
        <taxon>Micromonospora</taxon>
    </lineage>
</organism>